<name>W4FXS7_APHAT</name>
<dbReference type="PROSITE" id="PS50082">
    <property type="entry name" value="WD_REPEATS_2"/>
    <property type="match status" value="1"/>
</dbReference>
<feature type="region of interest" description="Disordered" evidence="5">
    <location>
        <begin position="40"/>
        <end position="71"/>
    </location>
</feature>
<reference evidence="6" key="1">
    <citation type="submission" date="2013-12" db="EMBL/GenBank/DDBJ databases">
        <title>The Genome Sequence of Aphanomyces astaci APO3.</title>
        <authorList>
            <consortium name="The Broad Institute Genomics Platform"/>
            <person name="Russ C."/>
            <person name="Tyler B."/>
            <person name="van West P."/>
            <person name="Dieguez-Uribeondo J."/>
            <person name="Young S.K."/>
            <person name="Zeng Q."/>
            <person name="Gargeya S."/>
            <person name="Fitzgerald M."/>
            <person name="Abouelleil A."/>
            <person name="Alvarado L."/>
            <person name="Chapman S.B."/>
            <person name="Gainer-Dewar J."/>
            <person name="Goldberg J."/>
            <person name="Griggs A."/>
            <person name="Gujja S."/>
            <person name="Hansen M."/>
            <person name="Howarth C."/>
            <person name="Imamovic A."/>
            <person name="Ireland A."/>
            <person name="Larimer J."/>
            <person name="McCowan C."/>
            <person name="Murphy C."/>
            <person name="Pearson M."/>
            <person name="Poon T.W."/>
            <person name="Priest M."/>
            <person name="Roberts A."/>
            <person name="Saif S."/>
            <person name="Shea T."/>
            <person name="Sykes S."/>
            <person name="Wortman J."/>
            <person name="Nusbaum C."/>
            <person name="Birren B."/>
        </authorList>
    </citation>
    <scope>NUCLEOTIDE SEQUENCE [LARGE SCALE GENOMIC DNA]</scope>
    <source>
        <strain evidence="6">APO3</strain>
    </source>
</reference>
<dbReference type="InterPro" id="IPR050853">
    <property type="entry name" value="WD_repeat_DNA-damage-binding"/>
</dbReference>
<comment type="similarity">
    <text evidence="1">Belongs to the WD repeat DDB2/WDR76 family.</text>
</comment>
<dbReference type="OrthoDB" id="9890280at2759"/>
<dbReference type="GO" id="GO:0003677">
    <property type="term" value="F:DNA binding"/>
    <property type="evidence" value="ECO:0007669"/>
    <property type="project" value="TreeGrafter"/>
</dbReference>
<evidence type="ECO:0000256" key="1">
    <source>
        <dbReference type="ARBA" id="ARBA00005434"/>
    </source>
</evidence>
<evidence type="ECO:0000313" key="6">
    <source>
        <dbReference type="EMBL" id="ETV71478.1"/>
    </source>
</evidence>
<feature type="region of interest" description="Disordered" evidence="5">
    <location>
        <begin position="1"/>
        <end position="21"/>
    </location>
</feature>
<dbReference type="RefSeq" id="XP_009839143.1">
    <property type="nucleotide sequence ID" value="XM_009840841.1"/>
</dbReference>
<dbReference type="EMBL" id="KI913160">
    <property type="protein sequence ID" value="ETV71478.1"/>
    <property type="molecule type" value="Genomic_DNA"/>
</dbReference>
<evidence type="ECO:0000256" key="4">
    <source>
        <dbReference type="PROSITE-ProRule" id="PRU00221"/>
    </source>
</evidence>
<dbReference type="InterPro" id="IPR001680">
    <property type="entry name" value="WD40_rpt"/>
</dbReference>
<keyword evidence="2 4" id="KW-0853">WD repeat</keyword>
<feature type="compositionally biased region" description="Basic residues" evidence="5">
    <location>
        <begin position="52"/>
        <end position="66"/>
    </location>
</feature>
<gene>
    <name evidence="6" type="ORF">H257_13351</name>
</gene>
<dbReference type="PROSITE" id="PS50294">
    <property type="entry name" value="WD_REPEATS_REGION"/>
    <property type="match status" value="1"/>
</dbReference>
<evidence type="ECO:0000256" key="5">
    <source>
        <dbReference type="SAM" id="MobiDB-lite"/>
    </source>
</evidence>
<feature type="compositionally biased region" description="Acidic residues" evidence="5">
    <location>
        <begin position="112"/>
        <end position="121"/>
    </location>
</feature>
<dbReference type="InterPro" id="IPR036322">
    <property type="entry name" value="WD40_repeat_dom_sf"/>
</dbReference>
<dbReference type="PANTHER" id="PTHR14773:SF0">
    <property type="entry name" value="WD REPEAT-CONTAINING PROTEIN 76"/>
    <property type="match status" value="1"/>
</dbReference>
<evidence type="ECO:0000256" key="2">
    <source>
        <dbReference type="ARBA" id="ARBA00022574"/>
    </source>
</evidence>
<dbReference type="GO" id="GO:2000001">
    <property type="term" value="P:regulation of DNA damage checkpoint"/>
    <property type="evidence" value="ECO:0007669"/>
    <property type="project" value="TreeGrafter"/>
</dbReference>
<dbReference type="AlphaFoldDB" id="W4FXS7"/>
<dbReference type="VEuPathDB" id="FungiDB:H257_13351"/>
<feature type="compositionally biased region" description="Basic and acidic residues" evidence="5">
    <location>
        <begin position="169"/>
        <end position="188"/>
    </location>
</feature>
<feature type="region of interest" description="Disordered" evidence="5">
    <location>
        <begin position="167"/>
        <end position="198"/>
    </location>
</feature>
<dbReference type="SUPFAM" id="SSF50978">
    <property type="entry name" value="WD40 repeat-like"/>
    <property type="match status" value="1"/>
</dbReference>
<dbReference type="PANTHER" id="PTHR14773">
    <property type="entry name" value="WD REPEAT-CONTAINING PROTEIN 76"/>
    <property type="match status" value="1"/>
</dbReference>
<evidence type="ECO:0000256" key="3">
    <source>
        <dbReference type="ARBA" id="ARBA00022737"/>
    </source>
</evidence>
<dbReference type="Gene3D" id="2.130.10.10">
    <property type="entry name" value="YVTN repeat-like/Quinoprotein amine dehydrogenase"/>
    <property type="match status" value="1"/>
</dbReference>
<proteinExistence type="inferred from homology"/>
<sequence>MARTSARLQSAKAAASTKVEESKAQVTQAAHVASKKKKVSKVKLAAKTARTTPKKTGKAAAKRTVHKVAQDSQASSKVLKFASKTARKVHRTTERRAAKSAKGAAATREVIEIDQDTSDDDHIEIDEEEDEMSAYERQRQANIARNKQLMEAIGFTDLSRQKAAARTAAAERRDENRKLVKEERDSIPRRQSRRVQGQEVEFQAVAELPAVPKYKYDHAADDSDDDEAASWETVPKLHVGAFYQGGVSIAPVVPPTATASYSLDPRDVVKALPSRVYALAFHSAVSASSQTILAGIADVEGYLALWTPPVVRSNERQDDSCLATFRLHKRAISTLLFQDTALLSSCMGGVVKRLDLANPTAASSAAVVLACDAAITNFQVNQALGCMFLSCDDGSVIQTDLRTDATKLTHQHQYALHDKKINTVHCHPTNPHVFVTASLDRSVKLWDVRRVGTGCVASSAFRNSVNCASFSPDGAAVVSVCLDDFVYLHDTRDLSLSAPRKIKHDNHSGQWLTKFHAAWDPKKTTDCEFVLGGNKRPRCIDIFGTTSPAPRQSLADETLFNSVHSLNIFHPTLPFLLGGNSSGRIAMWRQ</sequence>
<feature type="region of interest" description="Disordered" evidence="5">
    <location>
        <begin position="83"/>
        <end position="121"/>
    </location>
</feature>
<dbReference type="Pfam" id="PF00400">
    <property type="entry name" value="WD40"/>
    <property type="match status" value="2"/>
</dbReference>
<feature type="compositionally biased region" description="Low complexity" evidence="5">
    <location>
        <begin position="42"/>
        <end position="51"/>
    </location>
</feature>
<dbReference type="InterPro" id="IPR015943">
    <property type="entry name" value="WD40/YVTN_repeat-like_dom_sf"/>
</dbReference>
<dbReference type="GeneID" id="20815347"/>
<organism evidence="6">
    <name type="scientific">Aphanomyces astaci</name>
    <name type="common">Crayfish plague agent</name>
    <dbReference type="NCBI Taxonomy" id="112090"/>
    <lineage>
        <taxon>Eukaryota</taxon>
        <taxon>Sar</taxon>
        <taxon>Stramenopiles</taxon>
        <taxon>Oomycota</taxon>
        <taxon>Saprolegniomycetes</taxon>
        <taxon>Saprolegniales</taxon>
        <taxon>Verrucalvaceae</taxon>
        <taxon>Aphanomyces</taxon>
    </lineage>
</organism>
<dbReference type="GO" id="GO:0005634">
    <property type="term" value="C:nucleus"/>
    <property type="evidence" value="ECO:0007669"/>
    <property type="project" value="TreeGrafter"/>
</dbReference>
<protein>
    <submittedName>
        <fullName evidence="6">Uncharacterized protein</fullName>
    </submittedName>
</protein>
<dbReference type="SMART" id="SM00320">
    <property type="entry name" value="WD40"/>
    <property type="match status" value="3"/>
</dbReference>
<accession>W4FXS7</accession>
<keyword evidence="3" id="KW-0677">Repeat</keyword>
<dbReference type="STRING" id="112090.W4FXS7"/>
<feature type="repeat" description="WD" evidence="4">
    <location>
        <begin position="414"/>
        <end position="449"/>
    </location>
</feature>